<evidence type="ECO:0000313" key="7">
    <source>
        <dbReference type="EMBL" id="MCZ0808724.1"/>
    </source>
</evidence>
<dbReference type="Gene3D" id="3.40.50.11790">
    <property type="match status" value="1"/>
</dbReference>
<feature type="domain" description="Tail sheath protein Gp18-like" evidence="6">
    <location>
        <begin position="34"/>
        <end position="91"/>
    </location>
</feature>
<feature type="domain" description="Tail sheath protein subtilisin-like" evidence="3">
    <location>
        <begin position="182"/>
        <end position="330"/>
    </location>
</feature>
<evidence type="ECO:0000259" key="6">
    <source>
        <dbReference type="Pfam" id="PF22671"/>
    </source>
</evidence>
<name>A0AAP3GDT4_BRELA</name>
<dbReference type="Gene3D" id="3.30.1370.220">
    <property type="match status" value="1"/>
</dbReference>
<dbReference type="InterPro" id="IPR035089">
    <property type="entry name" value="Phage_sheath_subtilisin"/>
</dbReference>
<dbReference type="AlphaFoldDB" id="A0AAP3GDT4"/>
<comment type="similarity">
    <text evidence="1">Belongs to the myoviridae tail sheath protein family.</text>
</comment>
<dbReference type="Pfam" id="PF17482">
    <property type="entry name" value="Phage_sheath_1C"/>
    <property type="match status" value="1"/>
</dbReference>
<dbReference type="EMBL" id="JAPTNE010000024">
    <property type="protein sequence ID" value="MCZ0808724.1"/>
    <property type="molecule type" value="Genomic_DNA"/>
</dbReference>
<dbReference type="Gene3D" id="3.30.1490.360">
    <property type="match status" value="1"/>
</dbReference>
<feature type="domain" description="Phage tail sheath protein-like beta-sandwich" evidence="4">
    <location>
        <begin position="92"/>
        <end position="181"/>
    </location>
</feature>
<dbReference type="InterPro" id="IPR054564">
    <property type="entry name" value="Gp18_domIII_N"/>
</dbReference>
<evidence type="ECO:0000313" key="8">
    <source>
        <dbReference type="Proteomes" id="UP001077662"/>
    </source>
</evidence>
<reference evidence="7" key="1">
    <citation type="submission" date="2022-09" db="EMBL/GenBank/DDBJ databases">
        <title>Genome analysis and characterization of larvicidal activity of Brevibacillus strains.</title>
        <authorList>
            <person name="Patrusheva E.V."/>
            <person name="Izotova A.O."/>
            <person name="Toshchakov S.V."/>
            <person name="Sineoky S.P."/>
        </authorList>
    </citation>
    <scope>NUCLEOTIDE SEQUENCE</scope>
    <source>
        <strain evidence="7">VKPM_B-13247</strain>
    </source>
</reference>
<dbReference type="InterPro" id="IPR020287">
    <property type="entry name" value="Tail_sheath_C"/>
</dbReference>
<dbReference type="Pfam" id="PF17481">
    <property type="entry name" value="Phage_sheath_domII"/>
    <property type="match status" value="1"/>
</dbReference>
<evidence type="ECO:0000259" key="4">
    <source>
        <dbReference type="Pfam" id="PF17481"/>
    </source>
</evidence>
<dbReference type="Gene3D" id="2.60.40.4290">
    <property type="match status" value="1"/>
</dbReference>
<feature type="domain" description="Tail sheath protein C-terminal" evidence="5">
    <location>
        <begin position="337"/>
        <end position="439"/>
    </location>
</feature>
<evidence type="ECO:0000259" key="5">
    <source>
        <dbReference type="Pfam" id="PF17482"/>
    </source>
</evidence>
<accession>A0AAP3GDT4</accession>
<dbReference type="Pfam" id="PF04984">
    <property type="entry name" value="Phage_sheath_1"/>
    <property type="match status" value="1"/>
</dbReference>
<dbReference type="Proteomes" id="UP001077662">
    <property type="component" value="Unassembled WGS sequence"/>
</dbReference>
<dbReference type="RefSeq" id="WP_258434180.1">
    <property type="nucleotide sequence ID" value="NZ_JANSGW010000024.1"/>
</dbReference>
<dbReference type="Gene3D" id="3.30.360.90">
    <property type="match status" value="1"/>
</dbReference>
<dbReference type="InterPro" id="IPR035326">
    <property type="entry name" value="Beta_sandwich_Seath"/>
</dbReference>
<evidence type="ECO:0000259" key="3">
    <source>
        <dbReference type="Pfam" id="PF04984"/>
    </source>
</evidence>
<evidence type="ECO:0000256" key="2">
    <source>
        <dbReference type="SAM" id="MobiDB-lite"/>
    </source>
</evidence>
<organism evidence="7 8">
    <name type="scientific">Brevibacillus laterosporus</name>
    <name type="common">Bacillus laterosporus</name>
    <dbReference type="NCBI Taxonomy" id="1465"/>
    <lineage>
        <taxon>Bacteria</taxon>
        <taxon>Bacillati</taxon>
        <taxon>Bacillota</taxon>
        <taxon>Bacilli</taxon>
        <taxon>Bacillales</taxon>
        <taxon>Paenibacillaceae</taxon>
        <taxon>Brevibacillus</taxon>
    </lineage>
</organism>
<comment type="caution">
    <text evidence="7">The sequence shown here is derived from an EMBL/GenBank/DDBJ whole genome shotgun (WGS) entry which is preliminary data.</text>
</comment>
<feature type="region of interest" description="Disordered" evidence="2">
    <location>
        <begin position="1"/>
        <end position="25"/>
    </location>
</feature>
<protein>
    <submittedName>
        <fullName evidence="7">Phage tail sheath family protein</fullName>
    </submittedName>
</protein>
<gene>
    <name evidence="7" type="ORF">O0554_17705</name>
</gene>
<proteinExistence type="inferred from homology"/>
<dbReference type="Pfam" id="PF22671">
    <property type="entry name" value="Gp18_domIII_N"/>
    <property type="match status" value="1"/>
</dbReference>
<evidence type="ECO:0000256" key="1">
    <source>
        <dbReference type="ARBA" id="ARBA00008005"/>
    </source>
</evidence>
<sequence>MAGGGEWLTQNKDRPGTYTNVKSEPKPLGAIGDRGIATMSLELPWGDSQTIIEITAGENILNKLGFDITRDEVLLVREALKRAKTLKLWRLNKGTPAKATLGTVTITALHGGTRGNDITIVVEEDVDEAGTFIVSTFLEGSEVDRQRVKDAKELQKNPFVSFAGTGTMEVTAGIPLKDGSNGTPTNEDHMKYLEQVELQEFNTIGLISENPILKSVYVSFVKRLYADEGKYVQLVLADYSLADTDRVISVKNGVILSDGTQLSNIQAVAWVMGATAGALLNQSLTHQRYDDAVDVNPRYTNSQIIEAIKKGEFLFTFTNGKAVVEYDINTFTNYSPDKRQHFSKNRVIRTLDSIANDSKRIFEDYYLGKVDNDDDGRNLYRKEVIKYLDTMQEIRAIQNFNAQTDIKVVEGEQVDGVYAAMWVQPVDSMEKLYLNVRVK</sequence>